<sequence length="124" mass="14181">MKVAIISVYHYSHAQAARLKEEQLIQIEQFRKSHKPPCNMLRLFREQNVDCAVSVHSIYNVLAKMKKKRMQGCNTIEEVLCLSAQRGCAVFYRNCDESDVLSDIVIAYSVIDLNNENVAICTDN</sequence>
<reference evidence="2" key="1">
    <citation type="journal article" date="2023" name="Nat. Plants">
        <title>Single-cell RNA sequencing provides a high-resolution roadmap for understanding the multicellular compartmentation of specialized metabolism.</title>
        <authorList>
            <person name="Sun S."/>
            <person name="Shen X."/>
            <person name="Li Y."/>
            <person name="Li Y."/>
            <person name="Wang S."/>
            <person name="Li R."/>
            <person name="Zhang H."/>
            <person name="Shen G."/>
            <person name="Guo B."/>
            <person name="Wei J."/>
            <person name="Xu J."/>
            <person name="St-Pierre B."/>
            <person name="Chen S."/>
            <person name="Sun C."/>
        </authorList>
    </citation>
    <scope>NUCLEOTIDE SEQUENCE [LARGE SCALE GENOMIC DNA]</scope>
</reference>
<organism evidence="1 2">
    <name type="scientific">Catharanthus roseus</name>
    <name type="common">Madagascar periwinkle</name>
    <name type="synonym">Vinca rosea</name>
    <dbReference type="NCBI Taxonomy" id="4058"/>
    <lineage>
        <taxon>Eukaryota</taxon>
        <taxon>Viridiplantae</taxon>
        <taxon>Streptophyta</taxon>
        <taxon>Embryophyta</taxon>
        <taxon>Tracheophyta</taxon>
        <taxon>Spermatophyta</taxon>
        <taxon>Magnoliopsida</taxon>
        <taxon>eudicotyledons</taxon>
        <taxon>Gunneridae</taxon>
        <taxon>Pentapetalae</taxon>
        <taxon>asterids</taxon>
        <taxon>lamiids</taxon>
        <taxon>Gentianales</taxon>
        <taxon>Apocynaceae</taxon>
        <taxon>Rauvolfioideae</taxon>
        <taxon>Vinceae</taxon>
        <taxon>Catharanthinae</taxon>
        <taxon>Catharanthus</taxon>
    </lineage>
</organism>
<protein>
    <submittedName>
        <fullName evidence="1">Uncharacterized protein</fullName>
    </submittedName>
</protein>
<gene>
    <name evidence="1" type="ORF">M9H77_02828</name>
</gene>
<comment type="caution">
    <text evidence="1">The sequence shown here is derived from an EMBL/GenBank/DDBJ whole genome shotgun (WGS) entry which is preliminary data.</text>
</comment>
<keyword evidence="2" id="KW-1185">Reference proteome</keyword>
<dbReference type="Proteomes" id="UP001060085">
    <property type="component" value="Linkage Group LG01"/>
</dbReference>
<dbReference type="EMBL" id="CM044701">
    <property type="protein sequence ID" value="KAI5681600.1"/>
    <property type="molecule type" value="Genomic_DNA"/>
</dbReference>
<accession>A0ACC0C9N7</accession>
<evidence type="ECO:0000313" key="1">
    <source>
        <dbReference type="EMBL" id="KAI5681600.1"/>
    </source>
</evidence>
<name>A0ACC0C9N7_CATRO</name>
<evidence type="ECO:0000313" key="2">
    <source>
        <dbReference type="Proteomes" id="UP001060085"/>
    </source>
</evidence>
<proteinExistence type="predicted"/>